<dbReference type="PANTHER" id="PTHR10039">
    <property type="entry name" value="AMELOGENIN"/>
    <property type="match status" value="1"/>
</dbReference>
<protein>
    <submittedName>
        <fullName evidence="3">Vegetative incompatibility protein HET-E-1</fullName>
    </submittedName>
</protein>
<organism evidence="3 4">
    <name type="scientific">Diplodia seriata</name>
    <dbReference type="NCBI Taxonomy" id="420778"/>
    <lineage>
        <taxon>Eukaryota</taxon>
        <taxon>Fungi</taxon>
        <taxon>Dikarya</taxon>
        <taxon>Ascomycota</taxon>
        <taxon>Pezizomycotina</taxon>
        <taxon>Dothideomycetes</taxon>
        <taxon>Dothideomycetes incertae sedis</taxon>
        <taxon>Botryosphaeriales</taxon>
        <taxon>Botryosphaeriaceae</taxon>
        <taxon>Diplodia</taxon>
    </lineage>
</organism>
<dbReference type="Pfam" id="PF24883">
    <property type="entry name" value="NPHP3_N"/>
    <property type="match status" value="1"/>
</dbReference>
<dbReference type="InterPro" id="IPR056884">
    <property type="entry name" value="NPHP3-like_N"/>
</dbReference>
<dbReference type="PANTHER" id="PTHR10039:SF14">
    <property type="entry name" value="NACHT DOMAIN-CONTAINING PROTEIN"/>
    <property type="match status" value="1"/>
</dbReference>
<dbReference type="OrthoDB" id="5430339at2759"/>
<feature type="domain" description="Nephrocystin 3-like N-terminal" evidence="2">
    <location>
        <begin position="12"/>
        <end position="172"/>
    </location>
</feature>
<dbReference type="Proteomes" id="UP000190776">
    <property type="component" value="Unassembled WGS sequence"/>
</dbReference>
<name>A0A1S8BCP2_9PEZI</name>
<dbReference type="SUPFAM" id="SSF52540">
    <property type="entry name" value="P-loop containing nucleoside triphosphate hydrolases"/>
    <property type="match status" value="1"/>
</dbReference>
<evidence type="ECO:0000313" key="3">
    <source>
        <dbReference type="EMBL" id="OMP85289.1"/>
    </source>
</evidence>
<proteinExistence type="predicted"/>
<gene>
    <name evidence="3" type="ORF">BK809_0003959</name>
</gene>
<evidence type="ECO:0000256" key="1">
    <source>
        <dbReference type="ARBA" id="ARBA00022737"/>
    </source>
</evidence>
<dbReference type="InterPro" id="IPR011990">
    <property type="entry name" value="TPR-like_helical_dom_sf"/>
</dbReference>
<sequence length="1084" mass="122275">EHDRRLQSKAQGTCEWIQQNQTFLHWRDLPASTTPEKLLLISGTHGCGKSVLASAITEQFENEGRRTLFFYFWSGDTNRQKADQVARSFLAQLLRHDPGDRVSGTVAGLRHVEGQPSSLGLWKTLKSALRIEPIPTFCVLDGIDEASEQKEILANLSDLLEEVPNAKCLMLGRPQVFDALPPLISERKWFLTMNSILTQQDIETFITQELGKVGPIQAAGLQQAAFHTLQENSSGMFLWVRLMISDLEKSCSKFELEERLQSVPQSLEEAYRLLFTRLSQRLDVREVRKTQVTLSLIIAARRPLLTEELVYAVALWTRSNSKATSEPLGKFLPIDSGKSILRGCEEMVSMSSGTVHLNHTSVMEFLCRDRSQWTGSKDEHLAGFHVQVPEVHGLFASLCLDYMDLHDLGCPMKELDTLTDLRQKHPFVEYASYSVFFHLKESSEGFLGVVDKLKRIATSAHLISWIEHAASSWMEHAFGEAQASDNGYAEEFFQEWQALIDSDDELRHSIIAQLQCEIATRTHGFGANDHRTVFFSNLAYFVSLGSLHSDAQNEPLGSIFGAPAFSSGEEASLQAAEGSSEAVQPPPPQSPPQTISAFYDISRYLQQDKMVPVRSLGLFATLMRHTSRIMDFGKVASDPLMLLFRSILQKASTLPIYVVLGIANFYNDVGKTDQAMQLCQKILPRVDGSGSGAESLTYFLMGRLLKGDCDTALRCYKRAISTRESFMVRVISRQSIARMMNDPDEMLDFFQDLLQKDKERYGTRAKATLETQYQLARTLGLLGRGDEAMELMQLTWNMGSGRPILDDRTTLKAGRQIGRWLQAAGSYEEARGWLELYCKRIGGPTKDNHVWYTWAHFLLAGVMESLYRFEDSLDHAYKAYSTSKANSTLKECSVPKTVPSGYWGPRFFLGQMIVTFICTEKYKNAPNRVQLLLAQGEFYDKDDEVHLELLRHLVLFLNLIGETEEARIIGESFVAAETKWPKEDRSGPSITCRSVVLIIEELFQNTRVAEHYAAEAGKENLRGIEDSKKSIDELRDRARFLNPAGNGSLALIQPVLDIETTNLPEQWWTMAEDTGYEHKVTYAR</sequence>
<dbReference type="Gene3D" id="1.25.40.10">
    <property type="entry name" value="Tetratricopeptide repeat domain"/>
    <property type="match status" value="1"/>
</dbReference>
<keyword evidence="1" id="KW-0677">Repeat</keyword>
<dbReference type="EMBL" id="MSZU01000084">
    <property type="protein sequence ID" value="OMP85289.1"/>
    <property type="molecule type" value="Genomic_DNA"/>
</dbReference>
<evidence type="ECO:0000259" key="2">
    <source>
        <dbReference type="Pfam" id="PF24883"/>
    </source>
</evidence>
<accession>A0A1S8BCP2</accession>
<dbReference type="Gene3D" id="3.40.50.300">
    <property type="entry name" value="P-loop containing nucleotide triphosphate hydrolases"/>
    <property type="match status" value="1"/>
</dbReference>
<evidence type="ECO:0000313" key="4">
    <source>
        <dbReference type="Proteomes" id="UP000190776"/>
    </source>
</evidence>
<dbReference type="AlphaFoldDB" id="A0A1S8BCP2"/>
<dbReference type="STRING" id="420778.A0A1S8BCP2"/>
<reference evidence="3 4" key="1">
    <citation type="submission" date="2017-01" db="EMBL/GenBank/DDBJ databases">
        <title>Draft genome sequence of Diplodia seriata F98.1, a fungal species involved in grapevine trunk diseases.</title>
        <authorList>
            <person name="Robert-Siegwald G."/>
            <person name="Vallet J."/>
            <person name="Abou-Mansour E."/>
            <person name="Xu J."/>
            <person name="Rey P."/>
            <person name="Bertsch C."/>
            <person name="Rego C."/>
            <person name="Larignon P."/>
            <person name="Fontaine F."/>
            <person name="Lebrun M.-H."/>
        </authorList>
    </citation>
    <scope>NUCLEOTIDE SEQUENCE [LARGE SCALE GENOMIC DNA]</scope>
    <source>
        <strain evidence="3 4">F98.1</strain>
    </source>
</reference>
<comment type="caution">
    <text evidence="3">The sequence shown here is derived from an EMBL/GenBank/DDBJ whole genome shotgun (WGS) entry which is preliminary data.</text>
</comment>
<feature type="non-terminal residue" evidence="3">
    <location>
        <position position="1"/>
    </location>
</feature>
<dbReference type="SUPFAM" id="SSF48452">
    <property type="entry name" value="TPR-like"/>
    <property type="match status" value="1"/>
</dbReference>
<dbReference type="InterPro" id="IPR027417">
    <property type="entry name" value="P-loop_NTPase"/>
</dbReference>